<protein>
    <submittedName>
        <fullName evidence="1">Uncharacterized protein</fullName>
    </submittedName>
</protein>
<dbReference type="AlphaFoldDB" id="A0A8X8FS03"/>
<gene>
    <name evidence="1" type="ORF">H9654_00570</name>
</gene>
<evidence type="ECO:0000313" key="2">
    <source>
        <dbReference type="Proteomes" id="UP000636938"/>
    </source>
</evidence>
<name>A0A8X8FS03_9GAMM</name>
<organism evidence="1 2">
    <name type="scientific">Stenotrophomonas lacuserhaii</name>
    <dbReference type="NCBI Taxonomy" id="2760084"/>
    <lineage>
        <taxon>Bacteria</taxon>
        <taxon>Pseudomonadati</taxon>
        <taxon>Pseudomonadota</taxon>
        <taxon>Gammaproteobacteria</taxon>
        <taxon>Lysobacterales</taxon>
        <taxon>Lysobacteraceae</taxon>
        <taxon>Stenotrophomonas</taxon>
    </lineage>
</organism>
<dbReference type="Proteomes" id="UP000636938">
    <property type="component" value="Unassembled WGS sequence"/>
</dbReference>
<reference evidence="1 2" key="1">
    <citation type="submission" date="2020-08" db="EMBL/GenBank/DDBJ databases">
        <title>A Genomic Blueprint of the Chicken Gut Microbiome.</title>
        <authorList>
            <person name="Gilroy R."/>
            <person name="Ravi A."/>
            <person name="Getino M."/>
            <person name="Pursley I."/>
            <person name="Horton D.L."/>
            <person name="Alikhan N.-F."/>
            <person name="Baker D."/>
            <person name="Gharbi K."/>
            <person name="Hall N."/>
            <person name="Watson M."/>
            <person name="Adriaenssens E.M."/>
            <person name="Foster-Nyarko E."/>
            <person name="Jarju S."/>
            <person name="Secka A."/>
            <person name="Antonio M."/>
            <person name="Oren A."/>
            <person name="Chaudhuri R."/>
            <person name="La Ragione R.M."/>
            <person name="Hildebrand F."/>
            <person name="Pallen M.J."/>
        </authorList>
    </citation>
    <scope>NUCLEOTIDE SEQUENCE [LARGE SCALE GENOMIC DNA]</scope>
    <source>
        <strain evidence="1 2">Sa5BUN4</strain>
    </source>
</reference>
<evidence type="ECO:0000313" key="1">
    <source>
        <dbReference type="EMBL" id="MBD7952686.1"/>
    </source>
</evidence>
<keyword evidence="2" id="KW-1185">Reference proteome</keyword>
<dbReference type="EMBL" id="JACSQS010000001">
    <property type="protein sequence ID" value="MBD7952686.1"/>
    <property type="molecule type" value="Genomic_DNA"/>
</dbReference>
<comment type="caution">
    <text evidence="1">The sequence shown here is derived from an EMBL/GenBank/DDBJ whole genome shotgun (WGS) entry which is preliminary data.</text>
</comment>
<sequence>MSRLENDIRAREPDRQKMQAKLDAFLAKGGQIERPGTPSPIKPLSMRDYGDITWARRNEQ</sequence>
<dbReference type="RefSeq" id="WP_191768173.1">
    <property type="nucleotide sequence ID" value="NZ_JACSQS010000001.1"/>
</dbReference>
<proteinExistence type="predicted"/>
<accession>A0A8X8FS03</accession>